<dbReference type="InterPro" id="IPR028974">
    <property type="entry name" value="TSP_type-3_rpt"/>
</dbReference>
<dbReference type="KEGG" id="osg:BST96_02540"/>
<sequence length="1198" mass="122626">MKNTNKNTGSRSGFNTLLLVATCLSALILPGCGSSGDSDTVSDFEDAGPFDVPVSGAAVKGPLVNATVNAYILDVSAADLKGELVASGTTDDNAAITGLVVPGNKTSSSFYLIEFTGGVELNNSAPVIPVLRTIGKLSNLKLGAPVYATPLTSLTIELAKHNTDMSAEDIETDFNRQLGVQEAVVKDFFGLGLLDPENPGDNFFKRAPLVIDDASDASFVLKYRTAIEVLGALINELNSLDTNSTGDQLLEGLAEDLADGALDGQADGQPIETLSAITNDQLQATFSKPAAELLQLPIPGTSTPIAELNNVLVAETEALSDVVIEEEAAPEIEKVVAGPDSDGDGYSDAADAFPADNTEWADTDGDDVGDNADACVAVGAGFTDSDGDGICNDAGAVPLDLYPEDADRATLDDNTPPVAVIAALEASLVTGSLVRLDASGSSDVDNDPLTYAWTVAGPEGDVAVTNQNSAGASFFMPVDGDYTVTLLVSDQEDSLATAGISATAPSALNVAPQALAGPDQEVLVGAIVNLSGVVNDANDDVLTYSWSLSLPAGSSATLSDVNDLTPSFTADVAGDYTATLTVNDGELSANDTVVISAIVDDRAACVIAGFTDDDGDGVCNDEDLYPADADRTTLADNTSPVAVIAALDASLFTGSLVQLDASGSSDVDNDPMTYSWVVVGPDGDVALNNATTVNASFLISADGDYTATLVVSDREDSLAATVGFSATTPVGNVAPQAFAGLDQQVTAVVVVDLSGVVNDANGDVLTYSWSLSSPAGSSATLSDVNDLTPSFTADVEGDYTATLTVNDGELSANDTVVISANNDDRAACVIAGFIDSDGDGVCDDEDLYPTDADRATLADNTPPVAVIAALDASLDTGSLVQLDASGSTDIDDDPLTYAWTVTGPEGDVAVTNANSAAATFSMLVDGDYTVTLVASDLQDSPAVITSIKATAIKVNVPPSVIVGSDQQVLTGALVNLSATVSGDVITYLWSLISPDGSSANLNNAAARDASFTADVEGSYTATLTVDNGGLSASDSLVITAITNARPVAIADVKEGTYTIAKTISGSEFPVELLDGSGSSDADGDELTYSWEVVSAPMVGEVEMVPELVTVADSVFQNASAQTPGFHAAAVGDYTFRLTVNDGLQDSIVSDESEVTITVEKAWFLNAGNLFGSALFAFALLAIPARRRKKLKVSEGMVI</sequence>
<dbReference type="EMBL" id="CP019343">
    <property type="protein sequence ID" value="ARN73081.1"/>
    <property type="molecule type" value="Genomic_DNA"/>
</dbReference>
<dbReference type="Pfam" id="PF18911">
    <property type="entry name" value="PKD_4"/>
    <property type="match status" value="1"/>
</dbReference>
<dbReference type="SMART" id="SM00089">
    <property type="entry name" value="PKD"/>
    <property type="match status" value="7"/>
</dbReference>
<evidence type="ECO:0000313" key="5">
    <source>
        <dbReference type="EMBL" id="ARN73081.1"/>
    </source>
</evidence>
<dbReference type="PANTHER" id="PTHR46182">
    <property type="entry name" value="FI19480P1"/>
    <property type="match status" value="1"/>
</dbReference>
<feature type="domain" description="PKD/Chitinase" evidence="4">
    <location>
        <begin position="1054"/>
        <end position="1159"/>
    </location>
</feature>
<dbReference type="GO" id="GO:0005509">
    <property type="term" value="F:calcium ion binding"/>
    <property type="evidence" value="ECO:0007669"/>
    <property type="project" value="InterPro"/>
</dbReference>
<feature type="compositionally biased region" description="Low complexity" evidence="1">
    <location>
        <begin position="336"/>
        <end position="352"/>
    </location>
</feature>
<accession>A0A1X9N799</accession>
<feature type="signal peptide" evidence="3">
    <location>
        <begin position="1"/>
        <end position="26"/>
    </location>
</feature>
<dbReference type="Gene3D" id="4.10.1080.10">
    <property type="entry name" value="TSP type-3 repeat"/>
    <property type="match status" value="1"/>
</dbReference>
<dbReference type="InterPro" id="IPR000601">
    <property type="entry name" value="PKD_dom"/>
</dbReference>
<keyword evidence="2" id="KW-0812">Transmembrane</keyword>
<dbReference type="InterPro" id="IPR035986">
    <property type="entry name" value="PKD_dom_sf"/>
</dbReference>
<dbReference type="CDD" id="cd00146">
    <property type="entry name" value="PKD"/>
    <property type="match status" value="1"/>
</dbReference>
<dbReference type="RefSeq" id="WP_085757176.1">
    <property type="nucleotide sequence ID" value="NZ_CP019343.1"/>
</dbReference>
<dbReference type="OrthoDB" id="9758386at2"/>
<gene>
    <name evidence="5" type="ORF">BST96_02540</name>
</gene>
<dbReference type="AlphaFoldDB" id="A0A1X9N799"/>
<keyword evidence="2" id="KW-0472">Membrane</keyword>
<dbReference type="GO" id="GO:0016020">
    <property type="term" value="C:membrane"/>
    <property type="evidence" value="ECO:0007669"/>
    <property type="project" value="TreeGrafter"/>
</dbReference>
<dbReference type="PANTHER" id="PTHR46182:SF2">
    <property type="entry name" value="FI19480P1"/>
    <property type="match status" value="1"/>
</dbReference>
<proteinExistence type="predicted"/>
<feature type="domain" description="PKD/Chitinase" evidence="4">
    <location>
        <begin position="864"/>
        <end position="952"/>
    </location>
</feature>
<keyword evidence="6" id="KW-1185">Reference proteome</keyword>
<dbReference type="GO" id="GO:0031410">
    <property type="term" value="C:cytoplasmic vesicle"/>
    <property type="evidence" value="ECO:0007669"/>
    <property type="project" value="TreeGrafter"/>
</dbReference>
<dbReference type="InterPro" id="IPR013783">
    <property type="entry name" value="Ig-like_fold"/>
</dbReference>
<feature type="domain" description="PKD/Chitinase" evidence="4">
    <location>
        <begin position="959"/>
        <end position="1043"/>
    </location>
</feature>
<feature type="region of interest" description="Disordered" evidence="1">
    <location>
        <begin position="336"/>
        <end position="366"/>
    </location>
</feature>
<dbReference type="InterPro" id="IPR029865">
    <property type="entry name" value="KIAA0319-like"/>
</dbReference>
<feature type="domain" description="PKD/Chitinase" evidence="4">
    <location>
        <begin position="513"/>
        <end position="600"/>
    </location>
</feature>
<evidence type="ECO:0000256" key="2">
    <source>
        <dbReference type="SAM" id="Phobius"/>
    </source>
</evidence>
<evidence type="ECO:0000313" key="6">
    <source>
        <dbReference type="Proteomes" id="UP000193450"/>
    </source>
</evidence>
<keyword evidence="2" id="KW-1133">Transmembrane helix</keyword>
<dbReference type="STRING" id="716816.BST96_02540"/>
<reference evidence="5 6" key="1">
    <citation type="submission" date="2016-11" db="EMBL/GenBank/DDBJ databases">
        <title>Trade-off between light-utilization and light-protection in marine flavobacteria.</title>
        <authorList>
            <person name="Kumagai Y."/>
        </authorList>
    </citation>
    <scope>NUCLEOTIDE SEQUENCE [LARGE SCALE GENOMIC DNA]</scope>
    <source>
        <strain evidence="5 6">NBRC 107125</strain>
    </source>
</reference>
<evidence type="ECO:0000259" key="4">
    <source>
        <dbReference type="SMART" id="SM00089"/>
    </source>
</evidence>
<evidence type="ECO:0000256" key="1">
    <source>
        <dbReference type="SAM" id="MobiDB-lite"/>
    </source>
</evidence>
<feature type="transmembrane region" description="Helical" evidence="2">
    <location>
        <begin position="1162"/>
        <end position="1182"/>
    </location>
</feature>
<dbReference type="InterPro" id="IPR022409">
    <property type="entry name" value="PKD/Chitinase_dom"/>
</dbReference>
<dbReference type="Gene3D" id="2.60.40.10">
    <property type="entry name" value="Immunoglobulins"/>
    <property type="match status" value="7"/>
</dbReference>
<feature type="domain" description="PKD/Chitinase" evidence="4">
    <location>
        <begin position="641"/>
        <end position="729"/>
    </location>
</feature>
<dbReference type="Pfam" id="PF22352">
    <property type="entry name" value="K319L-like_PKD"/>
    <property type="match status" value="5"/>
</dbReference>
<keyword evidence="3" id="KW-0732">Signal</keyword>
<organism evidence="5 6">
    <name type="scientific">Oceanicoccus sagamiensis</name>
    <dbReference type="NCBI Taxonomy" id="716816"/>
    <lineage>
        <taxon>Bacteria</taxon>
        <taxon>Pseudomonadati</taxon>
        <taxon>Pseudomonadota</taxon>
        <taxon>Gammaproteobacteria</taxon>
        <taxon>Cellvibrionales</taxon>
        <taxon>Spongiibacteraceae</taxon>
        <taxon>Oceanicoccus</taxon>
    </lineage>
</organism>
<name>A0A1X9N799_9GAMM</name>
<feature type="domain" description="PKD/Chitinase" evidence="4">
    <location>
        <begin position="418"/>
        <end position="505"/>
    </location>
</feature>
<dbReference type="SUPFAM" id="SSF49299">
    <property type="entry name" value="PKD domain"/>
    <property type="match status" value="6"/>
</dbReference>
<evidence type="ECO:0000256" key="3">
    <source>
        <dbReference type="SAM" id="SignalP"/>
    </source>
</evidence>
<protein>
    <recommendedName>
        <fullName evidence="4">PKD/Chitinase domain-containing protein</fullName>
    </recommendedName>
</protein>
<dbReference type="Proteomes" id="UP000193450">
    <property type="component" value="Chromosome"/>
</dbReference>
<feature type="chain" id="PRO_5012801564" description="PKD/Chitinase domain-containing protein" evidence="3">
    <location>
        <begin position="27"/>
        <end position="1198"/>
    </location>
</feature>
<feature type="domain" description="PKD/Chitinase" evidence="4">
    <location>
        <begin position="740"/>
        <end position="823"/>
    </location>
</feature>